<dbReference type="PANTHER" id="PTHR33240:SF8">
    <property type="entry name" value="OS03G0439900 PROTEIN"/>
    <property type="match status" value="1"/>
</dbReference>
<dbReference type="EMBL" id="BJWL01000003">
    <property type="protein sequence ID" value="GFY84700.1"/>
    <property type="molecule type" value="Genomic_DNA"/>
</dbReference>
<feature type="compositionally biased region" description="Basic residues" evidence="1">
    <location>
        <begin position="246"/>
        <end position="255"/>
    </location>
</feature>
<feature type="compositionally biased region" description="Basic and acidic residues" evidence="1">
    <location>
        <begin position="456"/>
        <end position="487"/>
    </location>
</feature>
<evidence type="ECO:0000256" key="1">
    <source>
        <dbReference type="SAM" id="MobiDB-lite"/>
    </source>
</evidence>
<name>A0A7J0EE98_9ERIC</name>
<dbReference type="GO" id="GO:0003676">
    <property type="term" value="F:nucleic acid binding"/>
    <property type="evidence" value="ECO:0007669"/>
    <property type="project" value="InterPro"/>
</dbReference>
<protein>
    <recommendedName>
        <fullName evidence="4">Retrotransposon gag domain-containing protein</fullName>
    </recommendedName>
</protein>
<feature type="compositionally biased region" description="Basic and acidic residues" evidence="1">
    <location>
        <begin position="576"/>
        <end position="591"/>
    </location>
</feature>
<feature type="region of interest" description="Disordered" evidence="1">
    <location>
        <begin position="1199"/>
        <end position="1224"/>
    </location>
</feature>
<feature type="compositionally biased region" description="Basic and acidic residues" evidence="1">
    <location>
        <begin position="1264"/>
        <end position="1276"/>
    </location>
</feature>
<accession>A0A7J0EE98</accession>
<sequence length="1353" mass="153219">MSSPRAKVLSPPRLGRGRVLGLINPHLQTPSPPESYLYMETTPCEILSSTAPTITGYSPDGNLSNYVSYISEISFHTHPSEDHAVIHGHGPLLRLQKGRSPIKQRYTHTHAQYTLQLSFELFYPRSSPWSDHHAGGVLSGLTPALHLFWRRLWERQFSMHLRSRNLPRPSASSPLDNRAPPMANASPVPDLEAAPSIPDIERSRHSNHSGDRSHNVSTERARDRHRAPSPSLRERSSSSESSQTRSRMRRGRSPHRGGNTRARDKSTSQKIRDLDARLDAINTGTNAPITVDALVRQTDPPFTERVLRTRISSKFKLPTQLGIYEGKTDPMDHLDLYKSLMSLQGCSDEVMCKAFSATLKGPARSWFRKLSPGTVDSFGELSRLFVANFMSCRNRQKNASHLDKVIIMAMMEGLRPGPLFDSLSKNVPETLSALQSKADKYIAAEELAEAKRRRRGKEDHKRKEPDTRRVDYREETRYKRPDRDSKRSNNRRPRTPPRRPEFNLPSLNTPVAQVLSEIKHEKFIKWPGKIKTDPQKRNRNKYCEFHRDHGHNTEDCFQLREQIADLIKRGYLRKYITDRPPPHSPERKYGDNRPTAGNIQTIHGGFGSGGCSTSSRKKHARSAFRSIEEEVYNLSSPCASDQPPITFSSNDLRGLHLPHDDALVVSAVIANFNVQRILIDSGSSADILFVSAFEKMKIGLDKLHPFHTPLIGFGGNTTHPLGWINLPITLGTEPQQTTVWQDFIVVDCPSPYNSILGRPTLGRIKVITSTYHLKVKFPTSTGIGEVKGDQKVARQCFISAMKLILEDPRETENTKPLEEVTPISIHPNYPERQVMIGTELTDELRIALTDFLKRNSDVFAWSQGDVPGIDPEVAMHKLFTKPDCSPVRQKRRKFAPEHLKVIEEEISKLIKAKPRTAIKAQALSDFIVESTHEDTPQPEATPLEAGISKEPTSEQNLAHWILYVDGSSNQHGCGAGLILRVPSGEQMECIPLEFLTHPSIGVANQILQTEENPTWLDEIINYLRKGILPKDKLQARRLQYRSASFVFSRARLYKRSFFRTTLEMSPTRRKLNTFYEKYTKAYVGITPEPDRWQRKLFAKDIFGRPWNEMRLLGIDILGPLPRAPLQRKFLIVAIDYFTKWIEAQPLAKITEENTRTLYGSTLFADSESQRLSSRQTPGSSTTIGSDYFVRISPSPIISPRQVIPKPTDRAMRASSESTLTSSMKKGELRITPSGLQRSDRQILQRKSKAPLIPPWRPSLAKGNPIHERSESREARSNMEGPYKVIKVSRPGTCWLEDLNGKALPHPWNAEHLKSWEMVEKLPLAELKAVAEICCGGIRDRRLEFLRGFEILNG</sequence>
<dbReference type="Gene3D" id="3.30.420.10">
    <property type="entry name" value="Ribonuclease H-like superfamily/Ribonuclease H"/>
    <property type="match status" value="1"/>
</dbReference>
<dbReference type="InterPro" id="IPR021109">
    <property type="entry name" value="Peptidase_aspartic_dom_sf"/>
</dbReference>
<feature type="region of interest" description="Disordered" evidence="1">
    <location>
        <begin position="164"/>
        <end position="271"/>
    </location>
</feature>
<reference evidence="2 3" key="1">
    <citation type="submission" date="2019-07" db="EMBL/GenBank/DDBJ databases">
        <title>De Novo Assembly of kiwifruit Actinidia rufa.</title>
        <authorList>
            <person name="Sugita-Konishi S."/>
            <person name="Sato K."/>
            <person name="Mori E."/>
            <person name="Abe Y."/>
            <person name="Kisaki G."/>
            <person name="Hamano K."/>
            <person name="Suezawa K."/>
            <person name="Otani M."/>
            <person name="Fukuda T."/>
            <person name="Manabe T."/>
            <person name="Gomi K."/>
            <person name="Tabuchi M."/>
            <person name="Akimitsu K."/>
            <person name="Kataoka I."/>
        </authorList>
    </citation>
    <scope>NUCLEOTIDE SEQUENCE [LARGE SCALE GENOMIC DNA]</scope>
    <source>
        <strain evidence="3">cv. Fuchu</strain>
    </source>
</reference>
<dbReference type="OrthoDB" id="101614at2759"/>
<feature type="region of interest" description="Disordered" evidence="1">
    <location>
        <begin position="576"/>
        <end position="614"/>
    </location>
</feature>
<feature type="compositionally biased region" description="Polar residues" evidence="1">
    <location>
        <begin position="1214"/>
        <end position="1223"/>
    </location>
</feature>
<comment type="caution">
    <text evidence="2">The sequence shown here is derived from an EMBL/GenBank/DDBJ whole genome shotgun (WGS) entry which is preliminary data.</text>
</comment>
<organism evidence="2 3">
    <name type="scientific">Actinidia rufa</name>
    <dbReference type="NCBI Taxonomy" id="165716"/>
    <lineage>
        <taxon>Eukaryota</taxon>
        <taxon>Viridiplantae</taxon>
        <taxon>Streptophyta</taxon>
        <taxon>Embryophyta</taxon>
        <taxon>Tracheophyta</taxon>
        <taxon>Spermatophyta</taxon>
        <taxon>Magnoliopsida</taxon>
        <taxon>eudicotyledons</taxon>
        <taxon>Gunneridae</taxon>
        <taxon>Pentapetalae</taxon>
        <taxon>asterids</taxon>
        <taxon>Ericales</taxon>
        <taxon>Actinidiaceae</taxon>
        <taxon>Actinidia</taxon>
    </lineage>
</organism>
<feature type="compositionally biased region" description="Basic and acidic residues" evidence="1">
    <location>
        <begin position="199"/>
        <end position="222"/>
    </location>
</feature>
<evidence type="ECO:0000313" key="2">
    <source>
        <dbReference type="EMBL" id="GFY84700.1"/>
    </source>
</evidence>
<feature type="region of interest" description="Disordered" evidence="1">
    <location>
        <begin position="1253"/>
        <end position="1277"/>
    </location>
</feature>
<gene>
    <name evidence="2" type="ORF">Acr_03g0014740</name>
</gene>
<dbReference type="Gene3D" id="2.40.70.10">
    <property type="entry name" value="Acid Proteases"/>
    <property type="match status" value="1"/>
</dbReference>
<dbReference type="PANTHER" id="PTHR33240">
    <property type="entry name" value="OS08G0508500 PROTEIN"/>
    <property type="match status" value="1"/>
</dbReference>
<keyword evidence="3" id="KW-1185">Reference proteome</keyword>
<evidence type="ECO:0000313" key="3">
    <source>
        <dbReference type="Proteomes" id="UP000585474"/>
    </source>
</evidence>
<evidence type="ECO:0008006" key="4">
    <source>
        <dbReference type="Google" id="ProtNLM"/>
    </source>
</evidence>
<feature type="compositionally biased region" description="Basic and acidic residues" evidence="1">
    <location>
        <begin position="261"/>
        <end position="271"/>
    </location>
</feature>
<dbReference type="InterPro" id="IPR036397">
    <property type="entry name" value="RNaseH_sf"/>
</dbReference>
<feature type="compositionally biased region" description="Basic residues" evidence="1">
    <location>
        <begin position="488"/>
        <end position="497"/>
    </location>
</feature>
<dbReference type="Proteomes" id="UP000585474">
    <property type="component" value="Unassembled WGS sequence"/>
</dbReference>
<dbReference type="CDD" id="cd00303">
    <property type="entry name" value="retropepsin_like"/>
    <property type="match status" value="1"/>
</dbReference>
<proteinExistence type="predicted"/>
<feature type="region of interest" description="Disordered" evidence="1">
    <location>
        <begin position="450"/>
        <end position="506"/>
    </location>
</feature>